<name>A0A084Y4M6_9PROT</name>
<organism evidence="1 2">
    <name type="scientific">Candidatus Accumulibacter vicinus</name>
    <dbReference type="NCBI Taxonomy" id="2954382"/>
    <lineage>
        <taxon>Bacteria</taxon>
        <taxon>Pseudomonadati</taxon>
        <taxon>Pseudomonadota</taxon>
        <taxon>Betaproteobacteria</taxon>
        <taxon>Candidatus Accumulibacter</taxon>
    </lineage>
</organism>
<dbReference type="RefSeq" id="WP_034922162.1">
    <property type="nucleotide sequence ID" value="NZ_JDSS02000010.1"/>
</dbReference>
<evidence type="ECO:0000313" key="2">
    <source>
        <dbReference type="Proteomes" id="UP000019812"/>
    </source>
</evidence>
<gene>
    <name evidence="1" type="ORF">CAPSK01_000615</name>
</gene>
<evidence type="ECO:0000313" key="1">
    <source>
        <dbReference type="EMBL" id="KFB69670.1"/>
    </source>
</evidence>
<sequence>MGARKKWTDYASKLSVQPALFDAPQQPKRRRHLMNPDTGQFLPKPADIVRMLGGRTLDRALMAWAKVDKAVRQIGTYESVVFDDIRRTFPEPLR</sequence>
<dbReference type="EMBL" id="JDSS02000010">
    <property type="protein sequence ID" value="KFB69670.1"/>
    <property type="molecule type" value="Genomic_DNA"/>
</dbReference>
<protein>
    <submittedName>
        <fullName evidence="1">Uncharacterized protein</fullName>
    </submittedName>
</protein>
<accession>A0A084Y4M6</accession>
<comment type="caution">
    <text evidence="1">The sequence shown here is derived from an EMBL/GenBank/DDBJ whole genome shotgun (WGS) entry which is preliminary data.</text>
</comment>
<dbReference type="STRING" id="1457154.CAPSK01_000615"/>
<dbReference type="AlphaFoldDB" id="A0A084Y4M6"/>
<proteinExistence type="predicted"/>
<dbReference type="Proteomes" id="UP000019812">
    <property type="component" value="Unassembled WGS sequence"/>
</dbReference>
<reference evidence="1 2" key="1">
    <citation type="submission" date="2014-07" db="EMBL/GenBank/DDBJ databases">
        <title>Expanding our view of genomic diversity in Candidatus Accumulibacter clades.</title>
        <authorList>
            <person name="Skennerton C.T."/>
            <person name="Barr J.J."/>
            <person name="Slater F.R."/>
            <person name="Bond P.L."/>
            <person name="Tyson G.W."/>
        </authorList>
    </citation>
    <scope>NUCLEOTIDE SEQUENCE [LARGE SCALE GENOMIC DNA]</scope>
    <source>
        <strain evidence="2">SK-01</strain>
    </source>
</reference>